<dbReference type="SUPFAM" id="SSF49764">
    <property type="entry name" value="HSP20-like chaperones"/>
    <property type="match status" value="1"/>
</dbReference>
<reference evidence="5 6" key="1">
    <citation type="submission" date="2024-06" db="EMBL/GenBank/DDBJ databases">
        <title>The Natural Products Discovery Center: Release of the First 8490 Sequenced Strains for Exploring Actinobacteria Biosynthetic Diversity.</title>
        <authorList>
            <person name="Kalkreuter E."/>
            <person name="Kautsar S.A."/>
            <person name="Yang D."/>
            <person name="Bader C.D."/>
            <person name="Teijaro C.N."/>
            <person name="Fluegel L."/>
            <person name="Davis C.M."/>
            <person name="Simpson J.R."/>
            <person name="Lauterbach L."/>
            <person name="Steele A.D."/>
            <person name="Gui C."/>
            <person name="Meng S."/>
            <person name="Li G."/>
            <person name="Viehrig K."/>
            <person name="Ye F."/>
            <person name="Su P."/>
            <person name="Kiefer A.F."/>
            <person name="Nichols A."/>
            <person name="Cepeda A.J."/>
            <person name="Yan W."/>
            <person name="Fan B."/>
            <person name="Jiang Y."/>
            <person name="Adhikari A."/>
            <person name="Zheng C.-J."/>
            <person name="Schuster L."/>
            <person name="Cowan T.M."/>
            <person name="Smanski M.J."/>
            <person name="Chevrette M.G."/>
            <person name="De Carvalho L.P.S."/>
            <person name="Shen B."/>
        </authorList>
    </citation>
    <scope>NUCLEOTIDE SEQUENCE [LARGE SCALE GENOMIC DNA]</scope>
    <source>
        <strain evidence="5 6">NPDC048946</strain>
    </source>
</reference>
<name>A0ABV3DCH4_9ACTN</name>
<feature type="domain" description="ArsA/GET3 Anion-transporting ATPase-like" evidence="3">
    <location>
        <begin position="2"/>
        <end position="278"/>
    </location>
</feature>
<feature type="domain" description="ArsA HSP20-like" evidence="4">
    <location>
        <begin position="365"/>
        <end position="426"/>
    </location>
</feature>
<dbReference type="Gene3D" id="2.60.40.790">
    <property type="match status" value="1"/>
</dbReference>
<feature type="compositionally biased region" description="Low complexity" evidence="2">
    <location>
        <begin position="335"/>
        <end position="355"/>
    </location>
</feature>
<evidence type="ECO:0000256" key="1">
    <source>
        <dbReference type="ARBA" id="ARBA00011040"/>
    </source>
</evidence>
<organism evidence="5 6">
    <name type="scientific">Streptodolium elevatio</name>
    <dbReference type="NCBI Taxonomy" id="3157996"/>
    <lineage>
        <taxon>Bacteria</taxon>
        <taxon>Bacillati</taxon>
        <taxon>Actinomycetota</taxon>
        <taxon>Actinomycetes</taxon>
        <taxon>Kitasatosporales</taxon>
        <taxon>Streptomycetaceae</taxon>
        <taxon>Streptodolium</taxon>
    </lineage>
</organism>
<dbReference type="EMBL" id="JBEZFP010000013">
    <property type="protein sequence ID" value="MEU8133386.1"/>
    <property type="molecule type" value="Genomic_DNA"/>
</dbReference>
<dbReference type="Pfam" id="PF02374">
    <property type="entry name" value="ArsA_ATPase"/>
    <property type="match status" value="1"/>
</dbReference>
<evidence type="ECO:0000313" key="5">
    <source>
        <dbReference type="EMBL" id="MEU8133386.1"/>
    </source>
</evidence>
<comment type="caution">
    <text evidence="5">The sequence shown here is derived from an EMBL/GenBank/DDBJ whole genome shotgun (WGS) entry which is preliminary data.</text>
</comment>
<comment type="similarity">
    <text evidence="1">Belongs to the arsA ATPase family.</text>
</comment>
<dbReference type="Proteomes" id="UP001551482">
    <property type="component" value="Unassembled WGS sequence"/>
</dbReference>
<sequence>MTRVLLVTGLGGAGRTTVAAATAVAAARTGRRTLFLAADGTADADTVLGLALGPDPVEVEPGLYAARVAVREEFEREFLAVQEQLGGILALFGVDSLDPEEITAVPGAVDALTLRVLARYVRVPGERRGAAYGSAAADRPEDEPAAGDEPVGDDGSAAFDLVVVDLPPAEQAVLALALPETLSRYLDRLLPVERQAARGLAPILAVAAGVPMPDEWLYATARRVIAELDAIRAVLDGPETTVRFVTRPGTVAAAADRRAASALALYGRTVGDVVVNGLAEGGALARDRTAALRGLFPGAEMAAVAGGEDEPIGADALAGFAETLPRLPDRRPGDAAEAAPGRADAPADSAAPGADGRFDIEADGDRLVLVVPLPGAERGELDLLRRGDELIVTVGAHRRMLPLPSALRRCTIEGAGLRGGVLRVRFVPDPAVWMRR</sequence>
<dbReference type="RefSeq" id="WP_358350767.1">
    <property type="nucleotide sequence ID" value="NZ_JBEZFP010000013.1"/>
</dbReference>
<dbReference type="InterPro" id="IPR008978">
    <property type="entry name" value="HSP20-like_chaperone"/>
</dbReference>
<evidence type="ECO:0000313" key="6">
    <source>
        <dbReference type="Proteomes" id="UP001551482"/>
    </source>
</evidence>
<dbReference type="Gene3D" id="3.40.50.300">
    <property type="entry name" value="P-loop containing nucleotide triphosphate hydrolases"/>
    <property type="match status" value="1"/>
</dbReference>
<dbReference type="InterPro" id="IPR027417">
    <property type="entry name" value="P-loop_NTPase"/>
</dbReference>
<gene>
    <name evidence="5" type="ORF">AB0C36_07750</name>
</gene>
<evidence type="ECO:0000256" key="2">
    <source>
        <dbReference type="SAM" id="MobiDB-lite"/>
    </source>
</evidence>
<dbReference type="InterPro" id="IPR016300">
    <property type="entry name" value="ATPase_ArsA/GET3"/>
</dbReference>
<accession>A0ABV3DCH4</accession>
<feature type="region of interest" description="Disordered" evidence="2">
    <location>
        <begin position="325"/>
        <end position="356"/>
    </location>
</feature>
<dbReference type="InterPro" id="IPR025723">
    <property type="entry name" value="ArsA/GET3_ATPase-like"/>
</dbReference>
<keyword evidence="6" id="KW-1185">Reference proteome</keyword>
<dbReference type="SUPFAM" id="SSF52540">
    <property type="entry name" value="P-loop containing nucleoside triphosphate hydrolases"/>
    <property type="match status" value="1"/>
</dbReference>
<protein>
    <submittedName>
        <fullName evidence="5">ArsA-related P-loop ATPase</fullName>
    </submittedName>
</protein>
<dbReference type="PANTHER" id="PTHR10803:SF3">
    <property type="entry name" value="ATPASE GET3"/>
    <property type="match status" value="1"/>
</dbReference>
<evidence type="ECO:0000259" key="4">
    <source>
        <dbReference type="Pfam" id="PF17886"/>
    </source>
</evidence>
<dbReference type="InterPro" id="IPR040612">
    <property type="entry name" value="ArsA_HSP20-like"/>
</dbReference>
<proteinExistence type="inferred from homology"/>
<feature type="region of interest" description="Disordered" evidence="2">
    <location>
        <begin position="131"/>
        <end position="151"/>
    </location>
</feature>
<feature type="compositionally biased region" description="Acidic residues" evidence="2">
    <location>
        <begin position="140"/>
        <end position="151"/>
    </location>
</feature>
<dbReference type="Pfam" id="PF17886">
    <property type="entry name" value="ArsA_HSP20"/>
    <property type="match status" value="1"/>
</dbReference>
<dbReference type="PANTHER" id="PTHR10803">
    <property type="entry name" value="ARSENICAL PUMP-DRIVING ATPASE ARSENITE-TRANSLOCATING ATPASE"/>
    <property type="match status" value="1"/>
</dbReference>
<evidence type="ECO:0000259" key="3">
    <source>
        <dbReference type="Pfam" id="PF02374"/>
    </source>
</evidence>